<protein>
    <recommendedName>
        <fullName evidence="7">Terpene cyclase/mutase family member</fullName>
        <ecNumber evidence="7">5.4.99.-</ecNumber>
    </recommendedName>
</protein>
<evidence type="ECO:0000256" key="5">
    <source>
        <dbReference type="ARBA" id="ARBA00023098"/>
    </source>
</evidence>
<dbReference type="FunFam" id="1.50.10.20:FF:000003">
    <property type="entry name" value="Terpene cyclase/mutase family member"/>
    <property type="match status" value="1"/>
</dbReference>
<name>A0A5N6KYT3_9ROSI</name>
<evidence type="ECO:0000256" key="1">
    <source>
        <dbReference type="ARBA" id="ARBA00009755"/>
    </source>
</evidence>
<dbReference type="AlphaFoldDB" id="A0A5N6KYT3"/>
<keyword evidence="6 7" id="KW-0413">Isomerase</keyword>
<dbReference type="SUPFAM" id="SSF48239">
    <property type="entry name" value="Terpenoid cyclases/Protein prenyltransferases"/>
    <property type="match status" value="2"/>
</dbReference>
<dbReference type="Pfam" id="PF13243">
    <property type="entry name" value="SQHop_cyclase_C"/>
    <property type="match status" value="1"/>
</dbReference>
<keyword evidence="5" id="KW-0443">Lipid metabolism</keyword>
<dbReference type="PANTHER" id="PTHR11764:SF20">
    <property type="entry name" value="LANOSTEROL SYNTHASE"/>
    <property type="match status" value="1"/>
</dbReference>
<dbReference type="GO" id="GO:0006696">
    <property type="term" value="P:ergosterol biosynthetic process"/>
    <property type="evidence" value="ECO:0007669"/>
    <property type="project" value="TreeGrafter"/>
</dbReference>
<dbReference type="InterPro" id="IPR032697">
    <property type="entry name" value="SQ_cyclase_N"/>
</dbReference>
<dbReference type="NCBIfam" id="TIGR01787">
    <property type="entry name" value="squalene_cyclas"/>
    <property type="match status" value="1"/>
</dbReference>
<dbReference type="InterPro" id="IPR032696">
    <property type="entry name" value="SQ_cyclase_C"/>
</dbReference>
<feature type="domain" description="Squalene cyclase N-terminal" evidence="9">
    <location>
        <begin position="86"/>
        <end position="373"/>
    </location>
</feature>
<dbReference type="InterPro" id="IPR018333">
    <property type="entry name" value="Squalene_cyclase"/>
</dbReference>
<dbReference type="GO" id="GO:0016104">
    <property type="term" value="P:triterpenoid biosynthetic process"/>
    <property type="evidence" value="ECO:0007669"/>
    <property type="project" value="InterPro"/>
</dbReference>
<sequence length="728" mass="82810">MPPAERAPWYERAATKDERTDRTRWRLLDERGRQRWKYLKTKKEADEWPQTAADRFHLGLDTQLPDQSPAHTPLEAVHNGLSFFSELQLDPGNWACEYGGPMFLLPGCVITWYVTGTDVPEETKTEIRNYLWARQNKIDGGWGLHIEGDSSVFGTAMNYTTLRLLGAPADDLRLIKARALLHSMGGALMGPHWTKFWLSVLGVYEWEGVNPVPPQLWLLPDWVPIAPWRWWVHMRQVFLPMSFIWSHRYSHPLTPLTRQLRNELYPQAYAAISFAAHRNSISPKDNYHPKTALLNTINWALVNVLPPVMSTIQKRAEDWVYELIQMEDANTDYANLGPVNAPMNMIARMIREGVDSEPVKRHRDRLDDFLWVNKEGMLMNGTNGVQTWDTAFVIQAVVEAGVAQDPKWHPMLLNALKFLDDQQIREECRDQAKCYRHNRKGAWAFSTRDQGYTVSDCTAEGAKSVMLLQALPGFPTLVDRSRLEDAIDVLLTMQNSTGGFASYEQTRGNATLMESLNAAEVFGNIMVEYDYPECSTAVVTGLALFTKTFPDYRAEDIKITMKRAVDWISNAQRPDGAWYGSWGICFTYATMFALESLAAVGDTYASSKRAQAACKFLLEHQNADGGWGESYRSCEIQEWVDHPQGSQVAQTAWACIALMEADFPEKEPIARGLKLIMKRQQANGEWLQEGIEGVFNKTCMISYPNYKFVFPIKALGMFARRHGDAALI</sequence>
<evidence type="ECO:0000256" key="2">
    <source>
        <dbReference type="ARBA" id="ARBA00022516"/>
    </source>
</evidence>
<dbReference type="EC" id="5.4.99.-" evidence="7"/>
<accession>A0A5N6KYT3</accession>
<proteinExistence type="inferred from homology"/>
<evidence type="ECO:0000259" key="9">
    <source>
        <dbReference type="Pfam" id="PF13249"/>
    </source>
</evidence>
<dbReference type="SFLD" id="SFLDG01016">
    <property type="entry name" value="Prenyltransferase_Like_2"/>
    <property type="match status" value="1"/>
</dbReference>
<dbReference type="Proteomes" id="UP000327013">
    <property type="component" value="Unassembled WGS sequence"/>
</dbReference>
<feature type="domain" description="Squalene cyclase C-terminal" evidence="8">
    <location>
        <begin position="387"/>
        <end position="718"/>
    </location>
</feature>
<evidence type="ECO:0000256" key="4">
    <source>
        <dbReference type="ARBA" id="ARBA00022955"/>
    </source>
</evidence>
<reference evidence="10 11" key="1">
    <citation type="submission" date="2019-06" db="EMBL/GenBank/DDBJ databases">
        <title>A chromosomal-level reference genome of Carpinus fangiana (Coryloideae, Betulaceae).</title>
        <authorList>
            <person name="Yang X."/>
            <person name="Wang Z."/>
            <person name="Zhang L."/>
            <person name="Hao G."/>
            <person name="Liu J."/>
            <person name="Yang Y."/>
        </authorList>
    </citation>
    <scope>NUCLEOTIDE SEQUENCE [LARGE SCALE GENOMIC DNA]</scope>
    <source>
        <strain evidence="10">Cfa_2016G</strain>
        <tissue evidence="10">Leaf</tissue>
    </source>
</reference>
<keyword evidence="4" id="KW-0752">Steroid biosynthesis</keyword>
<comment type="similarity">
    <text evidence="1 7">Belongs to the terpene cyclase/mutase family.</text>
</comment>
<organism evidence="10 11">
    <name type="scientific">Carpinus fangiana</name>
    <dbReference type="NCBI Taxonomy" id="176857"/>
    <lineage>
        <taxon>Eukaryota</taxon>
        <taxon>Viridiplantae</taxon>
        <taxon>Streptophyta</taxon>
        <taxon>Embryophyta</taxon>
        <taxon>Tracheophyta</taxon>
        <taxon>Spermatophyta</taxon>
        <taxon>Magnoliopsida</taxon>
        <taxon>eudicotyledons</taxon>
        <taxon>Gunneridae</taxon>
        <taxon>Pentapetalae</taxon>
        <taxon>rosids</taxon>
        <taxon>fabids</taxon>
        <taxon>Fagales</taxon>
        <taxon>Betulaceae</taxon>
        <taxon>Carpinus</taxon>
    </lineage>
</organism>
<keyword evidence="2" id="KW-0444">Lipid biosynthesis</keyword>
<dbReference type="InterPro" id="IPR008930">
    <property type="entry name" value="Terpenoid_cyclase/PrenylTrfase"/>
</dbReference>
<evidence type="ECO:0000259" key="8">
    <source>
        <dbReference type="Pfam" id="PF13243"/>
    </source>
</evidence>
<evidence type="ECO:0000256" key="6">
    <source>
        <dbReference type="ARBA" id="ARBA00023235"/>
    </source>
</evidence>
<evidence type="ECO:0000313" key="10">
    <source>
        <dbReference type="EMBL" id="KAB8360840.1"/>
    </source>
</evidence>
<dbReference type="PANTHER" id="PTHR11764">
    <property type="entry name" value="TERPENE CYCLASE/MUTASE FAMILY MEMBER"/>
    <property type="match status" value="1"/>
</dbReference>
<keyword evidence="11" id="KW-1185">Reference proteome</keyword>
<evidence type="ECO:0000256" key="7">
    <source>
        <dbReference type="RuleBase" id="RU362003"/>
    </source>
</evidence>
<evidence type="ECO:0000313" key="11">
    <source>
        <dbReference type="Proteomes" id="UP000327013"/>
    </source>
</evidence>
<dbReference type="GO" id="GO:0000250">
    <property type="term" value="F:lanosterol synthase activity"/>
    <property type="evidence" value="ECO:0007669"/>
    <property type="project" value="TreeGrafter"/>
</dbReference>
<evidence type="ECO:0000256" key="3">
    <source>
        <dbReference type="ARBA" id="ARBA00022737"/>
    </source>
</evidence>
<dbReference type="OrthoDB" id="1717038at2759"/>
<keyword evidence="3" id="KW-0677">Repeat</keyword>
<dbReference type="EMBL" id="VIBQ01000017">
    <property type="protein sequence ID" value="KAB8360840.1"/>
    <property type="molecule type" value="Genomic_DNA"/>
</dbReference>
<dbReference type="Pfam" id="PF13249">
    <property type="entry name" value="SQHop_cyclase_N"/>
    <property type="match status" value="1"/>
</dbReference>
<dbReference type="GO" id="GO:0005811">
    <property type="term" value="C:lipid droplet"/>
    <property type="evidence" value="ECO:0007669"/>
    <property type="project" value="InterPro"/>
</dbReference>
<dbReference type="Gene3D" id="1.50.10.20">
    <property type="match status" value="2"/>
</dbReference>
<comment type="caution">
    <text evidence="10">The sequence shown here is derived from an EMBL/GenBank/DDBJ whole genome shotgun (WGS) entry which is preliminary data.</text>
</comment>
<dbReference type="CDD" id="cd02892">
    <property type="entry name" value="SQCY_1"/>
    <property type="match status" value="1"/>
</dbReference>
<dbReference type="Gene3D" id="6.20.120.20">
    <property type="match status" value="1"/>
</dbReference>
<gene>
    <name evidence="10" type="ORF">FH972_024574</name>
</gene>